<feature type="domain" description="Excalibur calcium-binding" evidence="1">
    <location>
        <begin position="20"/>
        <end position="57"/>
    </location>
</feature>
<gene>
    <name evidence="2" type="ORF">MNB_SV-3-159</name>
</gene>
<evidence type="ECO:0000313" key="2">
    <source>
        <dbReference type="EMBL" id="SFV56034.1"/>
    </source>
</evidence>
<name>A0A1W1BRC4_9ZZZZ</name>
<dbReference type="SMART" id="SM00894">
    <property type="entry name" value="Excalibur"/>
    <property type="match status" value="1"/>
</dbReference>
<dbReference type="InterPro" id="IPR008613">
    <property type="entry name" value="Excalibur_Ca-bd_domain"/>
</dbReference>
<sequence>MKKTIITMTLLIGISTVTYAKKTCNQFKTWQEANIYFKAKKSGYKSLDRNHDGKPCEALWEKSLNKEKRSTRIRIYQYGSPASYGKSFSSMSACERERAKLAKSNMGTDYSYKCEAK</sequence>
<organism evidence="2">
    <name type="scientific">hydrothermal vent metagenome</name>
    <dbReference type="NCBI Taxonomy" id="652676"/>
    <lineage>
        <taxon>unclassified sequences</taxon>
        <taxon>metagenomes</taxon>
        <taxon>ecological metagenomes</taxon>
    </lineage>
</organism>
<dbReference type="Pfam" id="PF05901">
    <property type="entry name" value="Excalibur"/>
    <property type="match status" value="1"/>
</dbReference>
<accession>A0A1W1BRC4</accession>
<proteinExistence type="predicted"/>
<dbReference type="AlphaFoldDB" id="A0A1W1BRC4"/>
<dbReference type="EMBL" id="FPHI01000012">
    <property type="protein sequence ID" value="SFV56034.1"/>
    <property type="molecule type" value="Genomic_DNA"/>
</dbReference>
<reference evidence="2" key="1">
    <citation type="submission" date="2016-10" db="EMBL/GenBank/DDBJ databases">
        <authorList>
            <person name="de Groot N.N."/>
        </authorList>
    </citation>
    <scope>NUCLEOTIDE SEQUENCE</scope>
</reference>
<evidence type="ECO:0000259" key="1">
    <source>
        <dbReference type="SMART" id="SM00894"/>
    </source>
</evidence>
<protein>
    <recommendedName>
        <fullName evidence="1">Excalibur calcium-binding domain-containing protein</fullName>
    </recommendedName>
</protein>